<sequence>MFDHLSPRELLDAAAEAVRARRLAEVADLEVIAAWAAVHSGEPAGPGRRRNPLVDVGGEGTPRVQDHALGEIALARSSGVVATINALADVLDLQHRLPLTWAVVRQGSAEVYVARKVARMSRHLPRAVVGVVDSAVARMIATEAPGRVLTVAEGKVIEADPALHEERVEEEKRRRYVGLGRTDEYGLRTLIARLDAGDAAWVQATVTRVAEIITPGHPDATADEVRAIALGYLARPAELLALLVEHETAETADPAQAGPVTDDEPLAPSRATALPAAVLDKLRSTDLAKLRPKAVLYVHLHEATLLGTQGVARVEELGPRTLGALHQLLATTQVTVKPVIDLADAVRTTAYEHPEAIKERVHLVTGGDYWPYATSTSRNADYDHPTPFDHDPERSPEAQQPAQTGTHNSGLLQRRHHRWKTHAGYQARQRAPGHYVWLTPNGLGFTVDPTGTHPCSEMEARLFIAFADRHERRDPGRADAGWPVPGSGRGAA</sequence>
<organism evidence="1 2">
    <name type="scientific">Nocardioides zeae</name>
    <dbReference type="NCBI Taxonomy" id="1457234"/>
    <lineage>
        <taxon>Bacteria</taxon>
        <taxon>Bacillati</taxon>
        <taxon>Actinomycetota</taxon>
        <taxon>Actinomycetes</taxon>
        <taxon>Propionibacteriales</taxon>
        <taxon>Nocardioidaceae</taxon>
        <taxon>Nocardioides</taxon>
    </lineage>
</organism>
<name>A0ACC6IKQ4_9ACTN</name>
<proteinExistence type="predicted"/>
<evidence type="ECO:0000313" key="1">
    <source>
        <dbReference type="EMBL" id="MDR6211286.1"/>
    </source>
</evidence>
<reference evidence="1" key="1">
    <citation type="submission" date="2023-08" db="EMBL/GenBank/DDBJ databases">
        <title>Functional and genomic diversity of the sorghum phyllosphere microbiome.</title>
        <authorList>
            <person name="Shade A."/>
        </authorList>
    </citation>
    <scope>NUCLEOTIDE SEQUENCE</scope>
    <source>
        <strain evidence="1">SORGH_AS_0885</strain>
    </source>
</reference>
<keyword evidence="2" id="KW-1185">Reference proteome</keyword>
<dbReference type="Proteomes" id="UP001261666">
    <property type="component" value="Unassembled WGS sequence"/>
</dbReference>
<gene>
    <name evidence="1" type="ORF">QE364_003007</name>
</gene>
<accession>A0ACC6IKQ4</accession>
<protein>
    <submittedName>
        <fullName evidence="1">Uncharacterized protein</fullName>
    </submittedName>
</protein>
<dbReference type="EMBL" id="JAVIZJ010000008">
    <property type="protein sequence ID" value="MDR6211286.1"/>
    <property type="molecule type" value="Genomic_DNA"/>
</dbReference>
<comment type="caution">
    <text evidence="1">The sequence shown here is derived from an EMBL/GenBank/DDBJ whole genome shotgun (WGS) entry which is preliminary data.</text>
</comment>
<evidence type="ECO:0000313" key="2">
    <source>
        <dbReference type="Proteomes" id="UP001261666"/>
    </source>
</evidence>